<organism evidence="3 4">
    <name type="scientific">Echria macrotheca</name>
    <dbReference type="NCBI Taxonomy" id="438768"/>
    <lineage>
        <taxon>Eukaryota</taxon>
        <taxon>Fungi</taxon>
        <taxon>Dikarya</taxon>
        <taxon>Ascomycota</taxon>
        <taxon>Pezizomycotina</taxon>
        <taxon>Sordariomycetes</taxon>
        <taxon>Sordariomycetidae</taxon>
        <taxon>Sordariales</taxon>
        <taxon>Schizotheciaceae</taxon>
        <taxon>Echria</taxon>
    </lineage>
</organism>
<protein>
    <submittedName>
        <fullName evidence="3">Uncharacterized protein</fullName>
    </submittedName>
</protein>
<sequence length="120" mass="13693">MEPYKSPDNNPPRHRLSCKPLSQLRTAEKKATEPEEKGRIRDQKAQLERKRKMYMKNFIKRSKSDAHHIAPFKEVPKVFPVNSKAYVNDKSKEESEVEVKVVVLVVIVAIVTVIVVVGVG</sequence>
<feature type="transmembrane region" description="Helical" evidence="2">
    <location>
        <begin position="101"/>
        <end position="119"/>
    </location>
</feature>
<evidence type="ECO:0000256" key="1">
    <source>
        <dbReference type="SAM" id="MobiDB-lite"/>
    </source>
</evidence>
<keyword evidence="4" id="KW-1185">Reference proteome</keyword>
<dbReference type="EMBL" id="MU839829">
    <property type="protein sequence ID" value="KAK1758561.1"/>
    <property type="molecule type" value="Genomic_DNA"/>
</dbReference>
<evidence type="ECO:0000256" key="2">
    <source>
        <dbReference type="SAM" id="Phobius"/>
    </source>
</evidence>
<keyword evidence="2" id="KW-0472">Membrane</keyword>
<dbReference type="Proteomes" id="UP001239445">
    <property type="component" value="Unassembled WGS sequence"/>
</dbReference>
<feature type="compositionally biased region" description="Basic and acidic residues" evidence="1">
    <location>
        <begin position="26"/>
        <end position="46"/>
    </location>
</feature>
<proteinExistence type="predicted"/>
<keyword evidence="2" id="KW-0812">Transmembrane</keyword>
<accession>A0AAJ0F807</accession>
<gene>
    <name evidence="3" type="ORF">QBC47DRAFT_358398</name>
</gene>
<comment type="caution">
    <text evidence="3">The sequence shown here is derived from an EMBL/GenBank/DDBJ whole genome shotgun (WGS) entry which is preliminary data.</text>
</comment>
<feature type="region of interest" description="Disordered" evidence="1">
    <location>
        <begin position="1"/>
        <end position="46"/>
    </location>
</feature>
<reference evidence="3" key="1">
    <citation type="submission" date="2023-06" db="EMBL/GenBank/DDBJ databases">
        <title>Genome-scale phylogeny and comparative genomics of the fungal order Sordariales.</title>
        <authorList>
            <consortium name="Lawrence Berkeley National Laboratory"/>
            <person name="Hensen N."/>
            <person name="Bonometti L."/>
            <person name="Westerberg I."/>
            <person name="Brannstrom I.O."/>
            <person name="Guillou S."/>
            <person name="Cros-Aarteil S."/>
            <person name="Calhoun S."/>
            <person name="Haridas S."/>
            <person name="Kuo A."/>
            <person name="Mondo S."/>
            <person name="Pangilinan J."/>
            <person name="Riley R."/>
            <person name="Labutti K."/>
            <person name="Andreopoulos B."/>
            <person name="Lipzen A."/>
            <person name="Chen C."/>
            <person name="Yanf M."/>
            <person name="Daum C."/>
            <person name="Ng V."/>
            <person name="Clum A."/>
            <person name="Steindorff A."/>
            <person name="Ohm R."/>
            <person name="Martin F."/>
            <person name="Silar P."/>
            <person name="Natvig D."/>
            <person name="Lalanne C."/>
            <person name="Gautier V."/>
            <person name="Ament-Velasquez S.L."/>
            <person name="Kruys A."/>
            <person name="Hutchinson M.I."/>
            <person name="Powell A.J."/>
            <person name="Barry K."/>
            <person name="Miller A.N."/>
            <person name="Grigoriev I.V."/>
            <person name="Debuchy R."/>
            <person name="Gladieux P."/>
            <person name="Thoren M.H."/>
            <person name="Johannesson H."/>
        </authorList>
    </citation>
    <scope>NUCLEOTIDE SEQUENCE</scope>
    <source>
        <strain evidence="3">PSN4</strain>
    </source>
</reference>
<evidence type="ECO:0000313" key="3">
    <source>
        <dbReference type="EMBL" id="KAK1758561.1"/>
    </source>
</evidence>
<keyword evidence="2" id="KW-1133">Transmembrane helix</keyword>
<evidence type="ECO:0000313" key="4">
    <source>
        <dbReference type="Proteomes" id="UP001239445"/>
    </source>
</evidence>
<name>A0AAJ0F807_9PEZI</name>
<dbReference type="AlphaFoldDB" id="A0AAJ0F807"/>